<sequence>MRPGHRRGTRREPRRECRRAPRRRAPGWAAPRRGRPGGAPVTTSQAGLPAPAPTGPPSGGPDVLIVADDLSGAADSAVALAPRAATSVVLDPAAAWPAARVIAVDTDSRYLAGREAAARVAAAVGRAAPGTLVYKKIDSTLRGNIGPEIAACLAALAERRGGHRHLAVVTPAFPATGRTVLAGEVLVDGVPLSERNPGRRPLTRQLTEAGLRVAALPRSALRSPGPAAALRAAAAEGADAVVVDAVEEDDLARLALACTRAQPELPLLLAGSGGLAHHLPVPPDPAAGRPAPPPRHGGPALICVGSRSEIARAQCAALVEKLPARPVPVPAGPAGPAAAARQVRAALAAGQDVVVHPDPAEPVDPARAAEVAAGLAAAARPGLGLAGTLVVTGGETARAVLLAAGVPILTVAGEREPGVVLAHARDGLPVISKAGAFGDPETLLRVVRSLPPAVPRPA</sequence>
<dbReference type="Gene3D" id="3.40.980.20">
    <property type="entry name" value="Four-carbon acid sugar kinase, nucleotide binding domain"/>
    <property type="match status" value="1"/>
</dbReference>
<dbReference type="SUPFAM" id="SSF142764">
    <property type="entry name" value="YgbK-like"/>
    <property type="match status" value="1"/>
</dbReference>
<evidence type="ECO:0000256" key="1">
    <source>
        <dbReference type="ARBA" id="ARBA00005715"/>
    </source>
</evidence>
<keyword evidence="5" id="KW-0067">ATP-binding</keyword>
<evidence type="ECO:0000313" key="11">
    <source>
        <dbReference type="Proteomes" id="UP000272474"/>
    </source>
</evidence>
<feature type="domain" description="Four-carbon acid sugar kinase nucleotide binding" evidence="9">
    <location>
        <begin position="301"/>
        <end position="443"/>
    </location>
</feature>
<proteinExistence type="inferred from homology"/>
<evidence type="ECO:0000256" key="2">
    <source>
        <dbReference type="ARBA" id="ARBA00022679"/>
    </source>
</evidence>
<evidence type="ECO:0000256" key="7">
    <source>
        <dbReference type="SAM" id="MobiDB-lite"/>
    </source>
</evidence>
<gene>
    <name evidence="10" type="ORF">D7294_25180</name>
</gene>
<keyword evidence="3" id="KW-0547">Nucleotide-binding</keyword>
<dbReference type="Gene3D" id="3.40.50.10840">
    <property type="entry name" value="Putative sugar-binding, N-terminal domain"/>
    <property type="match status" value="1"/>
</dbReference>
<keyword evidence="6" id="KW-0119">Carbohydrate metabolism</keyword>
<feature type="compositionally biased region" description="Basic and acidic residues" evidence="7">
    <location>
        <begin position="10"/>
        <end position="19"/>
    </location>
</feature>
<dbReference type="InterPro" id="IPR037051">
    <property type="entry name" value="4-carb_acid_sugar_kinase_N_sf"/>
</dbReference>
<evidence type="ECO:0000256" key="6">
    <source>
        <dbReference type="ARBA" id="ARBA00023277"/>
    </source>
</evidence>
<comment type="caution">
    <text evidence="10">The sequence shown here is derived from an EMBL/GenBank/DDBJ whole genome shotgun (WGS) entry which is preliminary data.</text>
</comment>
<dbReference type="Pfam" id="PF17042">
    <property type="entry name" value="NBD_C"/>
    <property type="match status" value="1"/>
</dbReference>
<accession>A0A3A9YQH1</accession>
<keyword evidence="11" id="KW-1185">Reference proteome</keyword>
<comment type="similarity">
    <text evidence="1">Belongs to the four-carbon acid sugar kinase family.</text>
</comment>
<dbReference type="GO" id="GO:0005524">
    <property type="term" value="F:ATP binding"/>
    <property type="evidence" value="ECO:0007669"/>
    <property type="project" value="UniProtKB-KW"/>
</dbReference>
<evidence type="ECO:0000259" key="9">
    <source>
        <dbReference type="Pfam" id="PF17042"/>
    </source>
</evidence>
<feature type="compositionally biased region" description="Pro residues" evidence="7">
    <location>
        <begin position="50"/>
        <end position="59"/>
    </location>
</feature>
<dbReference type="EMBL" id="RBAL01000019">
    <property type="protein sequence ID" value="RKN38213.1"/>
    <property type="molecule type" value="Genomic_DNA"/>
</dbReference>
<dbReference type="Proteomes" id="UP000272474">
    <property type="component" value="Unassembled WGS sequence"/>
</dbReference>
<protein>
    <submittedName>
        <fullName evidence="10">Four-carbon acid sugar kinase family protein</fullName>
    </submittedName>
</protein>
<evidence type="ECO:0000256" key="5">
    <source>
        <dbReference type="ARBA" id="ARBA00022840"/>
    </source>
</evidence>
<organism evidence="10 11">
    <name type="scientific">Streptomyces hoynatensis</name>
    <dbReference type="NCBI Taxonomy" id="1141874"/>
    <lineage>
        <taxon>Bacteria</taxon>
        <taxon>Bacillati</taxon>
        <taxon>Actinomycetota</taxon>
        <taxon>Actinomycetes</taxon>
        <taxon>Kitasatosporales</taxon>
        <taxon>Streptomycetaceae</taxon>
        <taxon>Streptomyces</taxon>
    </lineage>
</organism>
<evidence type="ECO:0000256" key="4">
    <source>
        <dbReference type="ARBA" id="ARBA00022777"/>
    </source>
</evidence>
<feature type="region of interest" description="Disordered" evidence="7">
    <location>
        <begin position="1"/>
        <end position="62"/>
    </location>
</feature>
<dbReference type="AlphaFoldDB" id="A0A3A9YQH1"/>
<dbReference type="InterPro" id="IPR010737">
    <property type="entry name" value="4-carb_acid_sugar_kinase_N"/>
</dbReference>
<evidence type="ECO:0000256" key="3">
    <source>
        <dbReference type="ARBA" id="ARBA00022741"/>
    </source>
</evidence>
<evidence type="ECO:0000259" key="8">
    <source>
        <dbReference type="Pfam" id="PF07005"/>
    </source>
</evidence>
<keyword evidence="2" id="KW-0808">Transferase</keyword>
<dbReference type="Pfam" id="PF07005">
    <property type="entry name" value="SBD_N"/>
    <property type="match status" value="1"/>
</dbReference>
<keyword evidence="4 10" id="KW-0418">Kinase</keyword>
<name>A0A3A9YQH1_9ACTN</name>
<feature type="domain" description="Four-carbon acid sugar kinase N-terminal" evidence="8">
    <location>
        <begin position="64"/>
        <end position="279"/>
    </location>
</feature>
<dbReference type="InterPro" id="IPR042213">
    <property type="entry name" value="NBD_C_sf"/>
</dbReference>
<dbReference type="GO" id="GO:0016301">
    <property type="term" value="F:kinase activity"/>
    <property type="evidence" value="ECO:0007669"/>
    <property type="project" value="UniProtKB-KW"/>
</dbReference>
<dbReference type="InterPro" id="IPR031475">
    <property type="entry name" value="NBD_C"/>
</dbReference>
<reference evidence="10 11" key="1">
    <citation type="journal article" date="2014" name="Int. J. Syst. Evol. Microbiol.">
        <title>Streptomyces hoynatensis sp. nov., isolated from deep marine sediment.</title>
        <authorList>
            <person name="Veyisoglu A."/>
            <person name="Sahin N."/>
        </authorList>
    </citation>
    <scope>NUCLEOTIDE SEQUENCE [LARGE SCALE GENOMIC DNA]</scope>
    <source>
        <strain evidence="10 11">KCTC 29097</strain>
    </source>
</reference>
<evidence type="ECO:0000313" key="10">
    <source>
        <dbReference type="EMBL" id="RKN38213.1"/>
    </source>
</evidence>